<dbReference type="EMBL" id="CAJNOT010001206">
    <property type="protein sequence ID" value="CAF1163797.1"/>
    <property type="molecule type" value="Genomic_DNA"/>
</dbReference>
<organism evidence="1 2">
    <name type="scientific">Rotaria sordida</name>
    <dbReference type="NCBI Taxonomy" id="392033"/>
    <lineage>
        <taxon>Eukaryota</taxon>
        <taxon>Metazoa</taxon>
        <taxon>Spiralia</taxon>
        <taxon>Gnathifera</taxon>
        <taxon>Rotifera</taxon>
        <taxon>Eurotatoria</taxon>
        <taxon>Bdelloidea</taxon>
        <taxon>Philodinida</taxon>
        <taxon>Philodinidae</taxon>
        <taxon>Rotaria</taxon>
    </lineage>
</organism>
<reference evidence="1" key="1">
    <citation type="submission" date="2021-02" db="EMBL/GenBank/DDBJ databases">
        <authorList>
            <person name="Nowell W R."/>
        </authorList>
    </citation>
    <scope>NUCLEOTIDE SEQUENCE</scope>
</reference>
<comment type="caution">
    <text evidence="1">The sequence shown here is derived from an EMBL/GenBank/DDBJ whole genome shotgun (WGS) entry which is preliminary data.</text>
</comment>
<protein>
    <submittedName>
        <fullName evidence="1">Uncharacterized protein</fullName>
    </submittedName>
</protein>
<sequence length="969" mass="112068">MKNEIMWLRPDIRVKDLSHVCPFGRYCINQEQLHWEKSIHIPRLLCPDGDKCKKLTQEDHLNSFTHPKIRDIRLRCKHADKCRDRRDPQHLSRYRHALTFEDSGVVCYCNLNQKIDFVQNQKDNIAHVTTYIEKNKWKSLPSGSIPEEIIDWIRTVQPVHRCSPAIFESIILHGHIMGREYMEHLKKPKFVANCVLEHSRIRRIKRLQIKTYAEHIRNYVTALITLNYEENNFLHFLSRAGIGIESLSNNNEPESSSATIQKEEAFLTRNVPPADMNAIREKAVEIAKASMKLFEDPAGIGYAPDRDLGTNKHVFSILGPHLGTYYGNVVIVFKREILHHPDANFSLQAATSYASGRTYKFRPWLGSVPISKNEQIELFHKSKLHASVPGYEDATALELIAMTSRYYEKKSMKIDLQKILKRWCDVDSHEVIEAHLPQLIPLDYIDHIYMTEEIFNSLNANTHKAMKAVFEHHFTIVKNKNEKEYNAFVIDELIKKFGQRDLHLISRPIQGIIMTIGSTNLIDHFVLPLTISQAFAQYQITHPRASPNITVYIYWQIMNGDMMLTLSNQQINPNKNQPDLKCLICYIAPKPASNDLYYHEQVSYLNSGHPSQHASFITDSKYAARSTAFYVGCNTDDLMTFCLEIERSTGKVTLSHAGPNSIYNHENIFCQFPKLNLDLTQLEFIHVSAGTRTIPIRNLIVRFEKQNDLHPTIDTKFKNITSISSTKPSFKRQVTKDNVETETLSSFATIDDQLKKPSDTLTLLKNVVIDPVKQGFSDAKAFFFGDYSATLKSCPDSIYCLIQFSDDGPDHNSNYSHPCRFADQCRQPEEHLTHEPHPVPDCQFGKGCKQLNDPIHRSKYHHPGWPYFLIPCYDQKRCPNKSNQHRIKYSHGERVFETKRTADTQDYDQQKPCRHGIRCRDIGDAQHCKMFSHPPVIQQRNDQRIRCRWGTRCHDQTSHHQAKYSHPEA</sequence>
<evidence type="ECO:0000313" key="1">
    <source>
        <dbReference type="EMBL" id="CAF1163797.1"/>
    </source>
</evidence>
<dbReference type="AlphaFoldDB" id="A0A814TMN2"/>
<accession>A0A814TMN2</accession>
<proteinExistence type="predicted"/>
<name>A0A814TMN2_9BILA</name>
<dbReference type="Proteomes" id="UP000663864">
    <property type="component" value="Unassembled WGS sequence"/>
</dbReference>
<evidence type="ECO:0000313" key="2">
    <source>
        <dbReference type="Proteomes" id="UP000663864"/>
    </source>
</evidence>
<gene>
    <name evidence="1" type="ORF">ZHD862_LOCUS20836</name>
</gene>